<name>A0A060TGR0_BLAAD</name>
<dbReference type="Pfam" id="PF02939">
    <property type="entry name" value="UcrQ"/>
    <property type="match status" value="1"/>
</dbReference>
<evidence type="ECO:0000256" key="3">
    <source>
        <dbReference type="ARBA" id="ARBA00022448"/>
    </source>
</evidence>
<organism evidence="12">
    <name type="scientific">Blastobotrys adeninivorans</name>
    <name type="common">Yeast</name>
    <name type="synonym">Arxula adeninivorans</name>
    <dbReference type="NCBI Taxonomy" id="409370"/>
    <lineage>
        <taxon>Eukaryota</taxon>
        <taxon>Fungi</taxon>
        <taxon>Dikarya</taxon>
        <taxon>Ascomycota</taxon>
        <taxon>Saccharomycotina</taxon>
        <taxon>Dipodascomycetes</taxon>
        <taxon>Dipodascales</taxon>
        <taxon>Trichomonascaceae</taxon>
        <taxon>Blastobotrys</taxon>
    </lineage>
</organism>
<dbReference type="GO" id="GO:0005743">
    <property type="term" value="C:mitochondrial inner membrane"/>
    <property type="evidence" value="ECO:0007669"/>
    <property type="project" value="UniProtKB-SubCell"/>
</dbReference>
<dbReference type="FunFam" id="1.20.5.210:FF:000001">
    <property type="entry name" value="Cytochrome b-c1 complex subunit 8"/>
    <property type="match status" value="1"/>
</dbReference>
<evidence type="ECO:0000256" key="6">
    <source>
        <dbReference type="ARBA" id="ARBA00022792"/>
    </source>
</evidence>
<keyword evidence="5" id="KW-0812">Transmembrane</keyword>
<protein>
    <recommendedName>
        <fullName evidence="11">Cytochrome b-c1 complex subunit 8</fullName>
    </recommendedName>
    <alternativeName>
        <fullName evidence="11">Complex III subunit 8</fullName>
    </alternativeName>
</protein>
<keyword evidence="4 11" id="KW-0679">Respiratory chain</keyword>
<reference evidence="12" key="1">
    <citation type="submission" date="2014-02" db="EMBL/GenBank/DDBJ databases">
        <authorList>
            <person name="Genoscope - CEA"/>
        </authorList>
    </citation>
    <scope>NUCLEOTIDE SEQUENCE</scope>
    <source>
        <strain evidence="12">LS3</strain>
    </source>
</reference>
<evidence type="ECO:0000256" key="4">
    <source>
        <dbReference type="ARBA" id="ARBA00022660"/>
    </source>
</evidence>
<gene>
    <name evidence="12" type="ORF">GNLVRS02_ARAD1D32736g</name>
</gene>
<keyword evidence="12" id="KW-0560">Oxidoreductase</keyword>
<comment type="function">
    <text evidence="11">Component of the ubiquinol-cytochrome c oxidoreductase, a multisubunit transmembrane complex that is part of the mitochondrial electron transport chain which drives oxidative phosphorylation. The complex plays an important role in the uptake of multiple carbon sources present in different host niches.</text>
</comment>
<keyword evidence="6 11" id="KW-0999">Mitochondrion inner membrane</keyword>
<keyword evidence="8" id="KW-1133">Transmembrane helix</keyword>
<evidence type="ECO:0000256" key="7">
    <source>
        <dbReference type="ARBA" id="ARBA00022982"/>
    </source>
</evidence>
<evidence type="ECO:0000256" key="11">
    <source>
        <dbReference type="RuleBase" id="RU368118"/>
    </source>
</evidence>
<evidence type="ECO:0000256" key="9">
    <source>
        <dbReference type="ARBA" id="ARBA00023128"/>
    </source>
</evidence>
<evidence type="ECO:0000256" key="5">
    <source>
        <dbReference type="ARBA" id="ARBA00022692"/>
    </source>
</evidence>
<evidence type="ECO:0000256" key="10">
    <source>
        <dbReference type="ARBA" id="ARBA00023136"/>
    </source>
</evidence>
<keyword evidence="7 11" id="KW-0249">Electron transport</keyword>
<comment type="similarity">
    <text evidence="2 11">Belongs to the UQCRQ/QCR8 family.</text>
</comment>
<keyword evidence="10" id="KW-0472">Membrane</keyword>
<keyword evidence="3 11" id="KW-0813">Transport</keyword>
<evidence type="ECO:0000256" key="8">
    <source>
        <dbReference type="ARBA" id="ARBA00022989"/>
    </source>
</evidence>
<dbReference type="PANTHER" id="PTHR12119:SF2">
    <property type="entry name" value="CYTOCHROME B-C1 COMPLEX SUBUNIT 8"/>
    <property type="match status" value="1"/>
</dbReference>
<proteinExistence type="inferred from homology"/>
<sequence>MGHGYQGWWGSLGGPKQKYTVRYGVAHTAQKPLYGTLHAAFFNTFRRVRAQAFYVLFPVATYYYVWTKAQEYNKWLYTKEGRETLERLNAD</sequence>
<dbReference type="GO" id="GO:0045275">
    <property type="term" value="C:respiratory chain complex III"/>
    <property type="evidence" value="ECO:0007669"/>
    <property type="project" value="UniProtKB-UniRule"/>
</dbReference>
<dbReference type="InterPro" id="IPR004205">
    <property type="entry name" value="Cyt_bc1_su8"/>
</dbReference>
<comment type="subunit">
    <text evidence="11">Component of the ubiquinol-cytochrome c oxidoreductase (cytochrome b-c1 complex, complex III, CIII), a multisubunit enzyme composed of 3 respiratory subunits cytochrome b, cytochrome c1 and Rieske protein, 2 core protein subunits, and additional low-molecular weight protein subunits. The complex exists as an obligatory dimer and forms supercomplexes (SCs) in the inner mitochondrial membrane with cytochrome c oxidase (complex IV, CIV).</text>
</comment>
<dbReference type="Gene3D" id="1.20.5.210">
    <property type="entry name" value="Cytochrome b-c1 complex subunit 8"/>
    <property type="match status" value="1"/>
</dbReference>
<keyword evidence="9 11" id="KW-0496">Mitochondrion</keyword>
<dbReference type="EMBL" id="HG937694">
    <property type="protein sequence ID" value="CDP38351.1"/>
    <property type="molecule type" value="Genomic_DNA"/>
</dbReference>
<evidence type="ECO:0000313" key="12">
    <source>
        <dbReference type="EMBL" id="CDP38351.1"/>
    </source>
</evidence>
<reference evidence="12" key="2">
    <citation type="submission" date="2014-06" db="EMBL/GenBank/DDBJ databases">
        <title>The complete genome of Blastobotrys (Arxula) adeninivorans LS3 - a yeast of biotechnological interest.</title>
        <authorList>
            <person name="Kunze G."/>
            <person name="Gaillardin C."/>
            <person name="Czernicka M."/>
            <person name="Durrens P."/>
            <person name="Martin T."/>
            <person name="Boer E."/>
            <person name="Gabaldon T."/>
            <person name="Cruz J."/>
            <person name="Talla E."/>
            <person name="Marck C."/>
            <person name="Goffeau A."/>
            <person name="Barbe V."/>
            <person name="Baret P."/>
            <person name="Baronian K."/>
            <person name="Beier S."/>
            <person name="Bleykasten C."/>
            <person name="Bode R."/>
            <person name="Casaregola S."/>
            <person name="Despons L."/>
            <person name="Fairhead C."/>
            <person name="Giersberg M."/>
            <person name="Gierski P."/>
            <person name="Hahnel U."/>
            <person name="Hartmann A."/>
            <person name="Jankowska D."/>
            <person name="Jubin C."/>
            <person name="Jung P."/>
            <person name="Lafontaine I."/>
            <person name="Leh-Louis V."/>
            <person name="Lemaire M."/>
            <person name="Marcet-Houben M."/>
            <person name="Mascher M."/>
            <person name="Morel G."/>
            <person name="Richard G.-F."/>
            <person name="Riechen J."/>
            <person name="Sacerdot C."/>
            <person name="Sarkar A."/>
            <person name="Savel G."/>
            <person name="Schacherer J."/>
            <person name="Sherman D."/>
            <person name="Straub M.-L."/>
            <person name="Stein N."/>
            <person name="Thierry A."/>
            <person name="Trautwein-Schult A."/>
            <person name="Westhof E."/>
            <person name="Worch S."/>
            <person name="Dujon B."/>
            <person name="Souciet J.-L."/>
            <person name="Wincker P."/>
            <person name="Scholz U."/>
            <person name="Neuveglise N."/>
        </authorList>
    </citation>
    <scope>NUCLEOTIDE SEQUENCE</scope>
    <source>
        <strain evidence="12">LS3</strain>
    </source>
</reference>
<dbReference type="GO" id="GO:0016491">
    <property type="term" value="F:oxidoreductase activity"/>
    <property type="evidence" value="ECO:0007669"/>
    <property type="project" value="UniProtKB-KW"/>
</dbReference>
<dbReference type="AlphaFoldDB" id="A0A060TGR0"/>
<dbReference type="SUPFAM" id="SSF81508">
    <property type="entry name" value="Ubiquinone-binding protein QP-C of cytochrome bc1 complex (Ubiquinol-cytochrome c reductase)"/>
    <property type="match status" value="1"/>
</dbReference>
<dbReference type="InterPro" id="IPR036642">
    <property type="entry name" value="Cyt_bc1_su8_sf"/>
</dbReference>
<evidence type="ECO:0000256" key="1">
    <source>
        <dbReference type="ARBA" id="ARBA00004434"/>
    </source>
</evidence>
<dbReference type="PhylomeDB" id="A0A060TGR0"/>
<accession>A0A060TGR0</accession>
<comment type="subcellular location">
    <subcellularLocation>
        <location evidence="1 11">Mitochondrion inner membrane</location>
        <topology evidence="1 11">Single-pass membrane protein</topology>
    </subcellularLocation>
</comment>
<dbReference type="PANTHER" id="PTHR12119">
    <property type="entry name" value="UBIQUINOL-CYTOCHROME C REDUCTASE COMPLEX UBIQUINONE-BINDING PROTEIN QP-C"/>
    <property type="match status" value="1"/>
</dbReference>
<evidence type="ECO:0000256" key="2">
    <source>
        <dbReference type="ARBA" id="ARBA00007668"/>
    </source>
</evidence>
<dbReference type="GO" id="GO:0006122">
    <property type="term" value="P:mitochondrial electron transport, ubiquinol to cytochrome c"/>
    <property type="evidence" value="ECO:0007669"/>
    <property type="project" value="UniProtKB-UniRule"/>
</dbReference>